<evidence type="ECO:0000313" key="1">
    <source>
        <dbReference type="EMBL" id="MFO3666755.1"/>
    </source>
</evidence>
<name>A0ABW9MBR4_9FIRM</name>
<dbReference type="RefSeq" id="WP_410035337.1">
    <property type="nucleotide sequence ID" value="NZ_JBGMEF010000015.1"/>
</dbReference>
<accession>A0ABW9MBR4</accession>
<keyword evidence="2" id="KW-1185">Reference proteome</keyword>
<dbReference type="Proteomes" id="UP001637994">
    <property type="component" value="Unassembled WGS sequence"/>
</dbReference>
<comment type="caution">
    <text evidence="1">The sequence shown here is derived from an EMBL/GenBank/DDBJ whole genome shotgun (WGS) entry which is preliminary data.</text>
</comment>
<dbReference type="EMBL" id="JBGMEF010000015">
    <property type="protein sequence ID" value="MFO3666755.1"/>
    <property type="molecule type" value="Genomic_DNA"/>
</dbReference>
<proteinExistence type="predicted"/>
<protein>
    <submittedName>
        <fullName evidence="1">Uncharacterized protein</fullName>
    </submittedName>
</protein>
<organism evidence="1 2">
    <name type="scientific">Anaerococcus kampingae</name>
    <dbReference type="NCBI Taxonomy" id="3115614"/>
    <lineage>
        <taxon>Bacteria</taxon>
        <taxon>Bacillati</taxon>
        <taxon>Bacillota</taxon>
        <taxon>Tissierellia</taxon>
        <taxon>Tissierellales</taxon>
        <taxon>Peptoniphilaceae</taxon>
        <taxon>Anaerococcus</taxon>
    </lineage>
</organism>
<reference evidence="1 2" key="1">
    <citation type="journal article" date="2025" name="Anaerobe">
        <title>Description of Anaerococcus kampingiae sp. nov., Anaerococcus groningensis sp. nov., Anaerococcus martiniensis sp. nov., and Anaerococcus cruorum sp. nov., isolated from human clinical specimens.</title>
        <authorList>
            <person name="Boiten K.E."/>
            <person name="Meijer J."/>
            <person name="van Wezel E.M."/>
            <person name="Veloo A.C.M."/>
        </authorList>
    </citation>
    <scope>NUCLEOTIDE SEQUENCE [LARGE SCALE GENOMIC DNA]</scope>
    <source>
        <strain evidence="1 2">ENR0874</strain>
    </source>
</reference>
<gene>
    <name evidence="1" type="ORF">ACCQ42_03095</name>
</gene>
<sequence>MYYDNERPWQNICIKDSHVMNFEPVSGDNAFIISHHVRDKLKIERSVKSLLENGFRYFNIFGEFSDLWAKDISIRTKTSNKIKIEASKIEMSRMVYDLAMMNILKPDMTNYVISDDEYFTEYLVEDLEKLISGKSLITPYDWIKFKDGFEFSYNKKDAIISVSNDIMIGFLGAEKSFDSIYDAFSYKLFDGKSLYEIWPEVSKLAK</sequence>
<evidence type="ECO:0000313" key="2">
    <source>
        <dbReference type="Proteomes" id="UP001637994"/>
    </source>
</evidence>